<comment type="caution">
    <text evidence="3">The sequence shown here is derived from an EMBL/GenBank/DDBJ whole genome shotgun (WGS) entry which is preliminary data.</text>
</comment>
<keyword evidence="1" id="KW-0862">Zinc</keyword>
<protein>
    <submittedName>
        <fullName evidence="3">TRIM9_67</fullName>
    </submittedName>
</protein>
<dbReference type="EMBL" id="CAJPWZ010001901">
    <property type="protein sequence ID" value="CAG2226464.1"/>
    <property type="molecule type" value="Genomic_DNA"/>
</dbReference>
<keyword evidence="1" id="KW-0479">Metal-binding</keyword>
<feature type="domain" description="B box-type" evidence="2">
    <location>
        <begin position="4"/>
        <end position="50"/>
    </location>
</feature>
<gene>
    <name evidence="3" type="ORF">MEDL_39542</name>
</gene>
<name>A0A8S3T6N3_MYTED</name>
<accession>A0A8S3T6N3</accession>
<evidence type="ECO:0000259" key="2">
    <source>
        <dbReference type="PROSITE" id="PS50119"/>
    </source>
</evidence>
<dbReference type="OrthoDB" id="1616686at2759"/>
<evidence type="ECO:0000256" key="1">
    <source>
        <dbReference type="PROSITE-ProRule" id="PRU00024"/>
    </source>
</evidence>
<organism evidence="3 4">
    <name type="scientific">Mytilus edulis</name>
    <name type="common">Blue mussel</name>
    <dbReference type="NCBI Taxonomy" id="6550"/>
    <lineage>
        <taxon>Eukaryota</taxon>
        <taxon>Metazoa</taxon>
        <taxon>Spiralia</taxon>
        <taxon>Lophotrochozoa</taxon>
        <taxon>Mollusca</taxon>
        <taxon>Bivalvia</taxon>
        <taxon>Autobranchia</taxon>
        <taxon>Pteriomorphia</taxon>
        <taxon>Mytilida</taxon>
        <taxon>Mytiloidea</taxon>
        <taxon>Mytilidae</taxon>
        <taxon>Mytilinae</taxon>
        <taxon>Mytilus</taxon>
    </lineage>
</organism>
<proteinExistence type="predicted"/>
<dbReference type="Gene3D" id="3.30.160.60">
    <property type="entry name" value="Classic Zinc Finger"/>
    <property type="match status" value="1"/>
</dbReference>
<evidence type="ECO:0000313" key="3">
    <source>
        <dbReference type="EMBL" id="CAG2226464.1"/>
    </source>
</evidence>
<dbReference type="PROSITE" id="PS50119">
    <property type="entry name" value="ZF_BBOX"/>
    <property type="match status" value="1"/>
</dbReference>
<dbReference type="Proteomes" id="UP000683360">
    <property type="component" value="Unassembled WGS sequence"/>
</dbReference>
<reference evidence="3" key="1">
    <citation type="submission" date="2021-03" db="EMBL/GenBank/DDBJ databases">
        <authorList>
            <person name="Bekaert M."/>
        </authorList>
    </citation>
    <scope>NUCLEOTIDE SEQUENCE</scope>
</reference>
<dbReference type="AlphaFoldDB" id="A0A8S3T6N3"/>
<sequence>MAQSASKSCDICMSGPGRNYCQQCDQWMCGSCKTLHLRSKISRNHCFLSESKCGPKDKPLCKEHDENFIFYCIDCEIPIYKIEQGTEKYKSDIKEAIRSITEDGKQIKQWIDQKVRALITSLEEKETENLKTIHLIRTGLKDDLDKFQKSHFAFTETQKIADATKLLNQFKRLQFDLDVSGERKSPVIPTIKYNKRIYQNEKYSLYLETFLHSKLVKLVL</sequence>
<dbReference type="InterPro" id="IPR000315">
    <property type="entry name" value="Znf_B-box"/>
</dbReference>
<keyword evidence="4" id="KW-1185">Reference proteome</keyword>
<dbReference type="CDD" id="cd19757">
    <property type="entry name" value="Bbox1"/>
    <property type="match status" value="1"/>
</dbReference>
<evidence type="ECO:0000313" key="4">
    <source>
        <dbReference type="Proteomes" id="UP000683360"/>
    </source>
</evidence>
<dbReference type="GO" id="GO:0008270">
    <property type="term" value="F:zinc ion binding"/>
    <property type="evidence" value="ECO:0007669"/>
    <property type="project" value="UniProtKB-KW"/>
</dbReference>
<keyword evidence="1" id="KW-0863">Zinc-finger</keyword>